<evidence type="ECO:0000259" key="2">
    <source>
        <dbReference type="Pfam" id="PF08924"/>
    </source>
</evidence>
<organism evidence="3 4">
    <name type="scientific">Ideonella lacteola</name>
    <dbReference type="NCBI Taxonomy" id="2984193"/>
    <lineage>
        <taxon>Bacteria</taxon>
        <taxon>Pseudomonadati</taxon>
        <taxon>Pseudomonadota</taxon>
        <taxon>Betaproteobacteria</taxon>
        <taxon>Burkholderiales</taxon>
        <taxon>Sphaerotilaceae</taxon>
        <taxon>Ideonella</taxon>
    </lineage>
</organism>
<proteinExistence type="predicted"/>
<protein>
    <submittedName>
        <fullName evidence="3">DUF1906 domain-containing protein</fullName>
    </submittedName>
</protein>
<dbReference type="RefSeq" id="WP_341427949.1">
    <property type="nucleotide sequence ID" value="NZ_JBBUTG010000017.1"/>
</dbReference>
<dbReference type="Pfam" id="PF08924">
    <property type="entry name" value="Rv2525c_GlyHyd-like"/>
    <property type="match status" value="1"/>
</dbReference>
<dbReference type="Gene3D" id="3.20.20.80">
    <property type="entry name" value="Glycosidases"/>
    <property type="match status" value="1"/>
</dbReference>
<comment type="caution">
    <text evidence="3">The sequence shown here is derived from an EMBL/GenBank/DDBJ whole genome shotgun (WGS) entry which is preliminary data.</text>
</comment>
<accession>A0ABU9BWM5</accession>
<dbReference type="InterPro" id="IPR015020">
    <property type="entry name" value="Rv2525c-like_Glyco_Hydro-like"/>
</dbReference>
<evidence type="ECO:0000313" key="3">
    <source>
        <dbReference type="EMBL" id="MEK8033524.1"/>
    </source>
</evidence>
<dbReference type="EMBL" id="JBBUTG010000017">
    <property type="protein sequence ID" value="MEK8033524.1"/>
    <property type="molecule type" value="Genomic_DNA"/>
</dbReference>
<feature type="chain" id="PRO_5047221310" evidence="1">
    <location>
        <begin position="32"/>
        <end position="281"/>
    </location>
</feature>
<name>A0ABU9BWM5_9BURK</name>
<dbReference type="SUPFAM" id="SSF51445">
    <property type="entry name" value="(Trans)glycosidases"/>
    <property type="match status" value="1"/>
</dbReference>
<gene>
    <name evidence="3" type="ORF">AACH06_22105</name>
</gene>
<reference evidence="3 4" key="1">
    <citation type="submission" date="2024-04" db="EMBL/GenBank/DDBJ databases">
        <title>Novel species of the genus Ideonella isolated from streams.</title>
        <authorList>
            <person name="Lu H."/>
        </authorList>
    </citation>
    <scope>NUCLEOTIDE SEQUENCE [LARGE SCALE GENOMIC DNA]</scope>
    <source>
        <strain evidence="3 4">DXS29W</strain>
    </source>
</reference>
<evidence type="ECO:0000256" key="1">
    <source>
        <dbReference type="SAM" id="SignalP"/>
    </source>
</evidence>
<evidence type="ECO:0000313" key="4">
    <source>
        <dbReference type="Proteomes" id="UP001371218"/>
    </source>
</evidence>
<keyword evidence="4" id="KW-1185">Reference proteome</keyword>
<feature type="domain" description="Rv2525c-like glycoside hydrolase-like" evidence="2">
    <location>
        <begin position="58"/>
        <end position="260"/>
    </location>
</feature>
<dbReference type="InterPro" id="IPR017853">
    <property type="entry name" value="GH"/>
</dbReference>
<sequence length="281" mass="30329">MKKQRNGFQKAWLMSAVLAVVGGGLPPFAQAVPAGNGVMQGQGFDACTAPSTSTMQKWWTDTPWSWIGVYIGGNSRACSQPNLTAAWFNTTYAQGWRFNLIWVGPQAPCSSFAHRFSSNTSTAYQQGKDEAVAAYKAIKALGFGDGLNTPVTYDLEAYPNSSSCRAAVKSFMQGWVDQLAVAPAQVSGVYGSACASYLSDFAAITRPPRYVHAADWDLDHSTWNLSCISSSYWVNSQRFKQFRGDHNETWGGVTLNIDSNCANGPTASGGHLFPNSSCIAK</sequence>
<dbReference type="Proteomes" id="UP001371218">
    <property type="component" value="Unassembled WGS sequence"/>
</dbReference>
<feature type="signal peptide" evidence="1">
    <location>
        <begin position="1"/>
        <end position="31"/>
    </location>
</feature>
<keyword evidence="1" id="KW-0732">Signal</keyword>